<dbReference type="InterPro" id="IPR002903">
    <property type="entry name" value="RsmH"/>
</dbReference>
<feature type="compositionally biased region" description="Basic and acidic residues" evidence="7">
    <location>
        <begin position="276"/>
        <end position="291"/>
    </location>
</feature>
<keyword evidence="5 6" id="KW-0949">S-adenosyl-L-methionine</keyword>
<dbReference type="GO" id="GO:0071424">
    <property type="term" value="F:rRNA (cytosine-N4-)-methyltransferase activity"/>
    <property type="evidence" value="ECO:0007669"/>
    <property type="project" value="UniProtKB-UniRule"/>
</dbReference>
<feature type="binding site" evidence="6">
    <location>
        <position position="52"/>
    </location>
    <ligand>
        <name>S-adenosyl-L-methionine</name>
        <dbReference type="ChEBI" id="CHEBI:59789"/>
    </ligand>
</feature>
<dbReference type="Proteomes" id="UP000471147">
    <property type="component" value="Unassembled WGS sequence"/>
</dbReference>
<organism evidence="8 9">
    <name type="scientific">Sphingorhabdus profundilacus</name>
    <dbReference type="NCBI Taxonomy" id="2509718"/>
    <lineage>
        <taxon>Bacteria</taxon>
        <taxon>Pseudomonadati</taxon>
        <taxon>Pseudomonadota</taxon>
        <taxon>Alphaproteobacteria</taxon>
        <taxon>Sphingomonadales</taxon>
        <taxon>Sphingomonadaceae</taxon>
        <taxon>Sphingorhabdus</taxon>
    </lineage>
</organism>
<evidence type="ECO:0000256" key="6">
    <source>
        <dbReference type="HAMAP-Rule" id="MF_01007"/>
    </source>
</evidence>
<dbReference type="Gene3D" id="1.10.150.170">
    <property type="entry name" value="Putative methyltransferase TM0872, insert domain"/>
    <property type="match status" value="1"/>
</dbReference>
<evidence type="ECO:0000256" key="1">
    <source>
        <dbReference type="ARBA" id="ARBA00010396"/>
    </source>
</evidence>
<dbReference type="HAMAP" id="MF_01007">
    <property type="entry name" value="16SrRNA_methyltr_H"/>
    <property type="match status" value="1"/>
</dbReference>
<gene>
    <name evidence="6 8" type="primary">rsmH</name>
    <name evidence="8" type="ORF">EUU23_06435</name>
</gene>
<feature type="binding site" evidence="6">
    <location>
        <position position="107"/>
    </location>
    <ligand>
        <name>S-adenosyl-L-methionine</name>
        <dbReference type="ChEBI" id="CHEBI:59789"/>
    </ligand>
</feature>
<proteinExistence type="inferred from homology"/>
<dbReference type="OrthoDB" id="9806637at2"/>
<comment type="function">
    <text evidence="6">Specifically methylates the N4 position of cytidine in position 1402 (C1402) of 16S rRNA.</text>
</comment>
<keyword evidence="3 6" id="KW-0489">Methyltransferase</keyword>
<feature type="compositionally biased region" description="Low complexity" evidence="7">
    <location>
        <begin position="295"/>
        <end position="318"/>
    </location>
</feature>
<dbReference type="GO" id="GO:0070475">
    <property type="term" value="P:rRNA base methylation"/>
    <property type="evidence" value="ECO:0007669"/>
    <property type="project" value="UniProtKB-UniRule"/>
</dbReference>
<dbReference type="EMBL" id="SDWJ01000001">
    <property type="protein sequence ID" value="MVZ97341.1"/>
    <property type="molecule type" value="Genomic_DNA"/>
</dbReference>
<dbReference type="GO" id="GO:0005737">
    <property type="term" value="C:cytoplasm"/>
    <property type="evidence" value="ECO:0007669"/>
    <property type="project" value="UniProtKB-SubCell"/>
</dbReference>
<dbReference type="InterPro" id="IPR029063">
    <property type="entry name" value="SAM-dependent_MTases_sf"/>
</dbReference>
<dbReference type="Gene3D" id="3.40.50.150">
    <property type="entry name" value="Vaccinia Virus protein VP39"/>
    <property type="match status" value="1"/>
</dbReference>
<evidence type="ECO:0000256" key="3">
    <source>
        <dbReference type="ARBA" id="ARBA00022603"/>
    </source>
</evidence>
<feature type="binding site" evidence="6">
    <location>
        <position position="79"/>
    </location>
    <ligand>
        <name>S-adenosyl-L-methionine</name>
        <dbReference type="ChEBI" id="CHEBI:59789"/>
    </ligand>
</feature>
<feature type="binding site" evidence="6">
    <location>
        <position position="100"/>
    </location>
    <ligand>
        <name>S-adenosyl-L-methionine</name>
        <dbReference type="ChEBI" id="CHEBI:59789"/>
    </ligand>
</feature>
<keyword evidence="9" id="KW-1185">Reference proteome</keyword>
<evidence type="ECO:0000256" key="5">
    <source>
        <dbReference type="ARBA" id="ARBA00022691"/>
    </source>
</evidence>
<sequence>MTAQPPHIPVLLDEVIHALAITPGSEIVDGTFGAGGYSQAILAGGARVYAFDRDPDALSEGVELAGRSGGALRLYSACFSDLDNVLLADGITEVDGVVLDIGVSSMQLDRAERGFSFQKDGPLDMRMAQDGMTAADFVNDADEADIADIIYRYGEDHRSRRIARAIVAARPIETTAQLATIVRKAVGHKPGAPKDPATRAFQAIRIHINRELDELTGGLEAAERLLKPGGRLAVVTFHSLEDRIVKQFLRRRSGAEGAGSRHIPVVANAGPASTFEKADKAVRPSEAELTRNPRARSATLRTATRTAAPAWAEGGMAA</sequence>
<accession>A0A6I4LWE2</accession>
<dbReference type="Pfam" id="PF01795">
    <property type="entry name" value="Methyltransf_5"/>
    <property type="match status" value="1"/>
</dbReference>
<comment type="caution">
    <text evidence="8">The sequence shown here is derived from an EMBL/GenBank/DDBJ whole genome shotgun (WGS) entry which is preliminary data.</text>
</comment>
<dbReference type="RefSeq" id="WP_160353220.1">
    <property type="nucleotide sequence ID" value="NZ_SDWJ01000001.1"/>
</dbReference>
<feature type="binding site" evidence="6">
    <location>
        <begin position="35"/>
        <end position="37"/>
    </location>
    <ligand>
        <name>S-adenosyl-L-methionine</name>
        <dbReference type="ChEBI" id="CHEBI:59789"/>
    </ligand>
</feature>
<dbReference type="PIRSF" id="PIRSF004486">
    <property type="entry name" value="MraW"/>
    <property type="match status" value="1"/>
</dbReference>
<keyword evidence="6" id="KW-0963">Cytoplasm</keyword>
<evidence type="ECO:0000313" key="8">
    <source>
        <dbReference type="EMBL" id="MVZ97341.1"/>
    </source>
</evidence>
<dbReference type="EC" id="2.1.1.199" evidence="6"/>
<keyword evidence="2 6" id="KW-0698">rRNA processing</keyword>
<evidence type="ECO:0000256" key="4">
    <source>
        <dbReference type="ARBA" id="ARBA00022679"/>
    </source>
</evidence>
<name>A0A6I4LWE2_9SPHN</name>
<comment type="subcellular location">
    <subcellularLocation>
        <location evidence="6">Cytoplasm</location>
    </subcellularLocation>
</comment>
<evidence type="ECO:0000313" key="9">
    <source>
        <dbReference type="Proteomes" id="UP000471147"/>
    </source>
</evidence>
<comment type="similarity">
    <text evidence="1 6">Belongs to the methyltransferase superfamily. RsmH family.</text>
</comment>
<evidence type="ECO:0000256" key="7">
    <source>
        <dbReference type="SAM" id="MobiDB-lite"/>
    </source>
</evidence>
<dbReference type="PANTHER" id="PTHR11265:SF0">
    <property type="entry name" value="12S RRNA N4-METHYLCYTIDINE METHYLTRANSFERASE"/>
    <property type="match status" value="1"/>
</dbReference>
<protein>
    <recommendedName>
        <fullName evidence="6">Ribosomal RNA small subunit methyltransferase H</fullName>
        <ecNumber evidence="6">2.1.1.199</ecNumber>
    </recommendedName>
    <alternativeName>
        <fullName evidence="6">16S rRNA m(4)C1402 methyltransferase</fullName>
    </alternativeName>
    <alternativeName>
        <fullName evidence="6">rRNA (cytosine-N(4)-)-methyltransferase RsmH</fullName>
    </alternativeName>
</protein>
<reference evidence="8 9" key="1">
    <citation type="submission" date="2019-01" db="EMBL/GenBank/DDBJ databases">
        <title>Sphingorhabdus lacus sp.nov., isolated from an oligotrophic freshwater lake.</title>
        <authorList>
            <person name="Park M."/>
        </authorList>
    </citation>
    <scope>NUCLEOTIDE SEQUENCE [LARGE SCALE GENOMIC DNA]</scope>
    <source>
        <strain evidence="8 9">IMCC26285</strain>
    </source>
</reference>
<dbReference type="PANTHER" id="PTHR11265">
    <property type="entry name" value="S-ADENOSYL-METHYLTRANSFERASE MRAW"/>
    <property type="match status" value="1"/>
</dbReference>
<dbReference type="SUPFAM" id="SSF53335">
    <property type="entry name" value="S-adenosyl-L-methionine-dependent methyltransferases"/>
    <property type="match status" value="1"/>
</dbReference>
<dbReference type="AlphaFoldDB" id="A0A6I4LWE2"/>
<keyword evidence="4 6" id="KW-0808">Transferase</keyword>
<dbReference type="NCBIfam" id="TIGR00006">
    <property type="entry name" value="16S rRNA (cytosine(1402)-N(4))-methyltransferase RsmH"/>
    <property type="match status" value="1"/>
</dbReference>
<comment type="catalytic activity">
    <reaction evidence="6">
        <text>cytidine(1402) in 16S rRNA + S-adenosyl-L-methionine = N(4)-methylcytidine(1402) in 16S rRNA + S-adenosyl-L-homocysteine + H(+)</text>
        <dbReference type="Rhea" id="RHEA:42928"/>
        <dbReference type="Rhea" id="RHEA-COMP:10286"/>
        <dbReference type="Rhea" id="RHEA-COMP:10287"/>
        <dbReference type="ChEBI" id="CHEBI:15378"/>
        <dbReference type="ChEBI" id="CHEBI:57856"/>
        <dbReference type="ChEBI" id="CHEBI:59789"/>
        <dbReference type="ChEBI" id="CHEBI:74506"/>
        <dbReference type="ChEBI" id="CHEBI:82748"/>
        <dbReference type="EC" id="2.1.1.199"/>
    </reaction>
</comment>
<evidence type="ECO:0000256" key="2">
    <source>
        <dbReference type="ARBA" id="ARBA00022552"/>
    </source>
</evidence>
<dbReference type="SUPFAM" id="SSF81799">
    <property type="entry name" value="Putative methyltransferase TM0872, insert domain"/>
    <property type="match status" value="1"/>
</dbReference>
<feature type="region of interest" description="Disordered" evidence="7">
    <location>
        <begin position="276"/>
        <end position="318"/>
    </location>
</feature>
<dbReference type="InterPro" id="IPR023397">
    <property type="entry name" value="SAM-dep_MeTrfase_MraW_recog"/>
</dbReference>